<dbReference type="Gene3D" id="3.90.660.10">
    <property type="match status" value="1"/>
</dbReference>
<dbReference type="InterPro" id="IPR002937">
    <property type="entry name" value="Amino_oxidase"/>
</dbReference>
<evidence type="ECO:0000259" key="1">
    <source>
        <dbReference type="Pfam" id="PF01593"/>
    </source>
</evidence>
<reference evidence="2" key="1">
    <citation type="submission" date="2014-05" db="EMBL/GenBank/DDBJ databases">
        <authorList>
            <person name="Chronopoulou M."/>
        </authorList>
    </citation>
    <scope>NUCLEOTIDE SEQUENCE</scope>
    <source>
        <tissue evidence="2">Whole organism</tissue>
    </source>
</reference>
<evidence type="ECO:0000313" key="2">
    <source>
        <dbReference type="EMBL" id="CDW43041.1"/>
    </source>
</evidence>
<protein>
    <recommendedName>
        <fullName evidence="1">Amine oxidase domain-containing protein</fullName>
    </recommendedName>
</protein>
<dbReference type="GO" id="GO:0016491">
    <property type="term" value="F:oxidoreductase activity"/>
    <property type="evidence" value="ECO:0007669"/>
    <property type="project" value="InterPro"/>
</dbReference>
<dbReference type="EMBL" id="HACA01025680">
    <property type="protein sequence ID" value="CDW43041.1"/>
    <property type="molecule type" value="Transcribed_RNA"/>
</dbReference>
<feature type="domain" description="Amine oxidase" evidence="1">
    <location>
        <begin position="14"/>
        <end position="112"/>
    </location>
</feature>
<dbReference type="OrthoDB" id="5046242at2759"/>
<accession>A0A0K2UZ98</accession>
<name>A0A0K2UZ98_LEPSM</name>
<dbReference type="AlphaFoldDB" id="A0A0K2UZ98"/>
<dbReference type="SUPFAM" id="SSF54373">
    <property type="entry name" value="FAD-linked reductases, C-terminal domain"/>
    <property type="match status" value="1"/>
</dbReference>
<dbReference type="Pfam" id="PF01593">
    <property type="entry name" value="Amino_oxidase"/>
    <property type="match status" value="1"/>
</dbReference>
<sequence>MEFFDHETIKWSSKVLRAITNIGYGTISYFKVEFEEPFWDVENPGVMILRDSDTFKTFDYKDDDPWYNYVYGFDSVLHHPNILMGWMSGEESRAMEMLSDKDIGESCTHLLVCLSNVQK</sequence>
<organism evidence="2">
    <name type="scientific">Lepeophtheirus salmonis</name>
    <name type="common">Salmon louse</name>
    <name type="synonym">Caligus salmonis</name>
    <dbReference type="NCBI Taxonomy" id="72036"/>
    <lineage>
        <taxon>Eukaryota</taxon>
        <taxon>Metazoa</taxon>
        <taxon>Ecdysozoa</taxon>
        <taxon>Arthropoda</taxon>
        <taxon>Crustacea</taxon>
        <taxon>Multicrustacea</taxon>
        <taxon>Hexanauplia</taxon>
        <taxon>Copepoda</taxon>
        <taxon>Siphonostomatoida</taxon>
        <taxon>Caligidae</taxon>
        <taxon>Lepeophtheirus</taxon>
    </lineage>
</organism>
<proteinExistence type="predicted"/>